<feature type="signal peptide" evidence="2">
    <location>
        <begin position="1"/>
        <end position="20"/>
    </location>
</feature>
<organism evidence="4 5">
    <name type="scientific">Chromobacterium rhizoryzae</name>
    <dbReference type="NCBI Taxonomy" id="1778675"/>
    <lineage>
        <taxon>Bacteria</taxon>
        <taxon>Pseudomonadati</taxon>
        <taxon>Pseudomonadota</taxon>
        <taxon>Betaproteobacteria</taxon>
        <taxon>Neisseriales</taxon>
        <taxon>Chromobacteriaceae</taxon>
        <taxon>Chromobacterium</taxon>
    </lineage>
</organism>
<accession>A0AAD0WA89</accession>
<evidence type="ECO:0000256" key="1">
    <source>
        <dbReference type="ARBA" id="ARBA00022729"/>
    </source>
</evidence>
<dbReference type="KEGG" id="crz:D1345_16250"/>
<dbReference type="Proteomes" id="UP000259465">
    <property type="component" value="Chromosome"/>
</dbReference>
<feature type="domain" description="Solute-binding protein family 3/N-terminal" evidence="3">
    <location>
        <begin position="23"/>
        <end position="244"/>
    </location>
</feature>
<evidence type="ECO:0000256" key="2">
    <source>
        <dbReference type="SAM" id="SignalP"/>
    </source>
</evidence>
<dbReference type="SMART" id="SM00062">
    <property type="entry name" value="PBPb"/>
    <property type="match status" value="1"/>
</dbReference>
<proteinExistence type="predicted"/>
<dbReference type="Gene3D" id="3.40.190.10">
    <property type="entry name" value="Periplasmic binding protein-like II"/>
    <property type="match status" value="2"/>
</dbReference>
<dbReference type="PANTHER" id="PTHR35936">
    <property type="entry name" value="MEMBRANE-BOUND LYTIC MUREIN TRANSGLYCOSYLASE F"/>
    <property type="match status" value="1"/>
</dbReference>
<dbReference type="PANTHER" id="PTHR35936:SF25">
    <property type="entry name" value="ABC TRANSPORTER SUBSTRATE-BINDING PROTEIN"/>
    <property type="match status" value="1"/>
</dbReference>
<dbReference type="InterPro" id="IPR001638">
    <property type="entry name" value="Solute-binding_3/MltF_N"/>
</dbReference>
<dbReference type="AlphaFoldDB" id="A0AAD0WA89"/>
<gene>
    <name evidence="4" type="ORF">D1345_16250</name>
</gene>
<dbReference type="Pfam" id="PF00497">
    <property type="entry name" value="SBP_bac_3"/>
    <property type="match status" value="1"/>
</dbReference>
<reference evidence="4 5" key="1">
    <citation type="submission" date="2018-08" db="EMBL/GenBank/DDBJ databases">
        <title>Complete genome sequence of JP2-74.</title>
        <authorList>
            <person name="Wu L."/>
        </authorList>
    </citation>
    <scope>NUCLEOTIDE SEQUENCE [LARGE SCALE GENOMIC DNA]</scope>
    <source>
        <strain evidence="4 5">JP2-74</strain>
    </source>
</reference>
<evidence type="ECO:0000259" key="3">
    <source>
        <dbReference type="SMART" id="SM00062"/>
    </source>
</evidence>
<dbReference type="SUPFAM" id="SSF53850">
    <property type="entry name" value="Periplasmic binding protein-like II"/>
    <property type="match status" value="1"/>
</dbReference>
<name>A0AAD0WA89_9NEIS</name>
<evidence type="ECO:0000313" key="4">
    <source>
        <dbReference type="EMBL" id="AXT47633.1"/>
    </source>
</evidence>
<sequence>MGRLLLLGSLLLALGADAHAHKLVKVAFGESLEPYVMEGGQNGLELEIVRAALQERGYRIEPVFFSQPRLPMALKNKDIDAVATVGEQAGLQAEYSDVYISYEDVAITLSSRRIQLHQAKELGAYRVLAFSLARQYLSEAFKDMAKTNPNYAETANQVDQNRLLFRGSVDVVVADRNIFAWMNHKLVTQFKEKTAPVDIHRLFPPTVYRMAFRSAPLRDEFNQGLRAIQKSGVYKQIVNRYQNL</sequence>
<feature type="chain" id="PRO_5042073644" evidence="2">
    <location>
        <begin position="21"/>
        <end position="244"/>
    </location>
</feature>
<evidence type="ECO:0000313" key="5">
    <source>
        <dbReference type="Proteomes" id="UP000259465"/>
    </source>
</evidence>
<dbReference type="RefSeq" id="WP_118268167.1">
    <property type="nucleotide sequence ID" value="NZ_CP031968.1"/>
</dbReference>
<keyword evidence="1 2" id="KW-0732">Signal</keyword>
<protein>
    <submittedName>
        <fullName evidence="4">Amino acid ABC transporter substrate-binding protein</fullName>
    </submittedName>
</protein>
<dbReference type="EMBL" id="CP031968">
    <property type="protein sequence ID" value="AXT47633.1"/>
    <property type="molecule type" value="Genomic_DNA"/>
</dbReference>
<keyword evidence="5" id="KW-1185">Reference proteome</keyword>